<dbReference type="EMBL" id="JAAALK010000287">
    <property type="protein sequence ID" value="KAG8060974.1"/>
    <property type="molecule type" value="Genomic_DNA"/>
</dbReference>
<proteinExistence type="predicted"/>
<dbReference type="AlphaFoldDB" id="A0A8J5S648"/>
<accession>A0A8J5S648</accession>
<dbReference type="Proteomes" id="UP000729402">
    <property type="component" value="Unassembled WGS sequence"/>
</dbReference>
<gene>
    <name evidence="2" type="ORF">GUJ93_ZPchr0002g23306</name>
</gene>
<reference evidence="2" key="1">
    <citation type="journal article" date="2021" name="bioRxiv">
        <title>Whole Genome Assembly and Annotation of Northern Wild Rice, Zizania palustris L., Supports a Whole Genome Duplication in the Zizania Genus.</title>
        <authorList>
            <person name="Haas M."/>
            <person name="Kono T."/>
            <person name="Macchietto M."/>
            <person name="Millas R."/>
            <person name="McGilp L."/>
            <person name="Shao M."/>
            <person name="Duquette J."/>
            <person name="Hirsch C.N."/>
            <person name="Kimball J."/>
        </authorList>
    </citation>
    <scope>NUCLEOTIDE SEQUENCE</scope>
    <source>
        <tissue evidence="2">Fresh leaf tissue</tissue>
    </source>
</reference>
<protein>
    <submittedName>
        <fullName evidence="2">Uncharacterized protein</fullName>
    </submittedName>
</protein>
<evidence type="ECO:0000313" key="3">
    <source>
        <dbReference type="Proteomes" id="UP000729402"/>
    </source>
</evidence>
<evidence type="ECO:0000256" key="1">
    <source>
        <dbReference type="SAM" id="MobiDB-lite"/>
    </source>
</evidence>
<feature type="region of interest" description="Disordered" evidence="1">
    <location>
        <begin position="16"/>
        <end position="45"/>
    </location>
</feature>
<evidence type="ECO:0000313" key="2">
    <source>
        <dbReference type="EMBL" id="KAG8060974.1"/>
    </source>
</evidence>
<keyword evidence="3" id="KW-1185">Reference proteome</keyword>
<organism evidence="2 3">
    <name type="scientific">Zizania palustris</name>
    <name type="common">Northern wild rice</name>
    <dbReference type="NCBI Taxonomy" id="103762"/>
    <lineage>
        <taxon>Eukaryota</taxon>
        <taxon>Viridiplantae</taxon>
        <taxon>Streptophyta</taxon>
        <taxon>Embryophyta</taxon>
        <taxon>Tracheophyta</taxon>
        <taxon>Spermatophyta</taxon>
        <taxon>Magnoliopsida</taxon>
        <taxon>Liliopsida</taxon>
        <taxon>Poales</taxon>
        <taxon>Poaceae</taxon>
        <taxon>BOP clade</taxon>
        <taxon>Oryzoideae</taxon>
        <taxon>Oryzeae</taxon>
        <taxon>Zizaniinae</taxon>
        <taxon>Zizania</taxon>
    </lineage>
</organism>
<comment type="caution">
    <text evidence="2">The sequence shown here is derived from an EMBL/GenBank/DDBJ whole genome shotgun (WGS) entry which is preliminary data.</text>
</comment>
<sequence>MREPVAAGRIYLVASGRRSRSRRGNSHREAEGKGRASRWKVDPGLPGLGGDLAPHAMCLRSTNIPGRRCGHGLHPLRALLLIR</sequence>
<name>A0A8J5S648_ZIZPA</name>
<reference evidence="2" key="2">
    <citation type="submission" date="2021-02" db="EMBL/GenBank/DDBJ databases">
        <authorList>
            <person name="Kimball J.A."/>
            <person name="Haas M.W."/>
            <person name="Macchietto M."/>
            <person name="Kono T."/>
            <person name="Duquette J."/>
            <person name="Shao M."/>
        </authorList>
    </citation>
    <scope>NUCLEOTIDE SEQUENCE</scope>
    <source>
        <tissue evidence="2">Fresh leaf tissue</tissue>
    </source>
</reference>